<reference evidence="2 3" key="1">
    <citation type="submission" date="2024-06" db="EMBL/GenBank/DDBJ databases">
        <title>The Natural Products Discovery Center: Release of the First 8490 Sequenced Strains for Exploring Actinobacteria Biosynthetic Diversity.</title>
        <authorList>
            <person name="Kalkreuter E."/>
            <person name="Kautsar S.A."/>
            <person name="Yang D."/>
            <person name="Bader C.D."/>
            <person name="Teijaro C.N."/>
            <person name="Fluegel L."/>
            <person name="Davis C.M."/>
            <person name="Simpson J.R."/>
            <person name="Lauterbach L."/>
            <person name="Steele A.D."/>
            <person name="Gui C."/>
            <person name="Meng S."/>
            <person name="Li G."/>
            <person name="Viehrig K."/>
            <person name="Ye F."/>
            <person name="Su P."/>
            <person name="Kiefer A.F."/>
            <person name="Nichols A."/>
            <person name="Cepeda A.J."/>
            <person name="Yan W."/>
            <person name="Fan B."/>
            <person name="Jiang Y."/>
            <person name="Adhikari A."/>
            <person name="Zheng C.-J."/>
            <person name="Schuster L."/>
            <person name="Cowan T.M."/>
            <person name="Smanski M.J."/>
            <person name="Chevrette M.G."/>
            <person name="De Carvalho L.P.S."/>
            <person name="Shen B."/>
        </authorList>
    </citation>
    <scope>NUCLEOTIDE SEQUENCE [LARGE SCALE GENOMIC DNA]</scope>
    <source>
        <strain evidence="2 3">NPDC033039</strain>
    </source>
</reference>
<accession>A0ABV2Z1F5</accession>
<evidence type="ECO:0000256" key="1">
    <source>
        <dbReference type="SAM" id="Phobius"/>
    </source>
</evidence>
<sequence length="320" mass="33306">MLHVRVISPAERADEVVRTVTACEAVTHVVRLPGAALAPPGDCIEFDVAREGANDVLAQLRELGLEESGGVTVEPLDLTMSAAADRAEAAAPGEPDDAVVWAELTARTAAESRMTWAFLVFLTLATQIAAIGALLDQPILIVGAMVLGPEFGPLAALCFAVLRRDARQAGVSVRTLVVGFGVAIVVTLACAVVSRLLGWIGPDMLAARPLTGFIVHPDRWSFIVAVLAGTAGILSMTAGKSSSLIGVFISVTTVPAAGNIAVALALGRWGEVGASFVQLGFNIAGMLVAGVLTLATQRALWSRYGPRLARTRQEALRRGA</sequence>
<keyword evidence="1" id="KW-1133">Transmembrane helix</keyword>
<keyword evidence="1" id="KW-0812">Transmembrane</keyword>
<feature type="transmembrane region" description="Helical" evidence="1">
    <location>
        <begin position="279"/>
        <end position="301"/>
    </location>
</feature>
<dbReference type="PANTHER" id="PTHR20992:SF9">
    <property type="entry name" value="AT15442P-RELATED"/>
    <property type="match status" value="1"/>
</dbReference>
<dbReference type="InterPro" id="IPR005240">
    <property type="entry name" value="DUF389"/>
</dbReference>
<keyword evidence="1" id="KW-0472">Membrane</keyword>
<comment type="caution">
    <text evidence="2">The sequence shown here is derived from an EMBL/GenBank/DDBJ whole genome shotgun (WGS) entry which is preliminary data.</text>
</comment>
<protein>
    <submittedName>
        <fullName evidence="2">DUF389 domain-containing protein</fullName>
    </submittedName>
</protein>
<organism evidence="2 3">
    <name type="scientific">Streptomyces catenulae</name>
    <dbReference type="NCBI Taxonomy" id="66875"/>
    <lineage>
        <taxon>Bacteria</taxon>
        <taxon>Bacillati</taxon>
        <taxon>Actinomycetota</taxon>
        <taxon>Actinomycetes</taxon>
        <taxon>Kitasatosporales</taxon>
        <taxon>Streptomycetaceae</taxon>
        <taxon>Streptomyces</taxon>
    </lineage>
</organism>
<feature type="transmembrane region" description="Helical" evidence="1">
    <location>
        <begin position="141"/>
        <end position="162"/>
    </location>
</feature>
<dbReference type="Proteomes" id="UP001550853">
    <property type="component" value="Unassembled WGS sequence"/>
</dbReference>
<feature type="transmembrane region" description="Helical" evidence="1">
    <location>
        <begin position="220"/>
        <end position="238"/>
    </location>
</feature>
<feature type="transmembrane region" description="Helical" evidence="1">
    <location>
        <begin position="174"/>
        <end position="200"/>
    </location>
</feature>
<name>A0ABV2Z1F5_9ACTN</name>
<keyword evidence="3" id="KW-1185">Reference proteome</keyword>
<feature type="transmembrane region" description="Helical" evidence="1">
    <location>
        <begin position="245"/>
        <end position="267"/>
    </location>
</feature>
<evidence type="ECO:0000313" key="3">
    <source>
        <dbReference type="Proteomes" id="UP001550853"/>
    </source>
</evidence>
<dbReference type="PANTHER" id="PTHR20992">
    <property type="entry name" value="AT15442P-RELATED"/>
    <property type="match status" value="1"/>
</dbReference>
<dbReference type="Pfam" id="PF04087">
    <property type="entry name" value="DUF389"/>
    <property type="match status" value="1"/>
</dbReference>
<dbReference type="RefSeq" id="WP_030285916.1">
    <property type="nucleotide sequence ID" value="NZ_JBEZVI010000013.1"/>
</dbReference>
<proteinExistence type="predicted"/>
<evidence type="ECO:0000313" key="2">
    <source>
        <dbReference type="EMBL" id="MEU3711838.1"/>
    </source>
</evidence>
<gene>
    <name evidence="2" type="ORF">AB0E61_17275</name>
</gene>
<feature type="transmembrane region" description="Helical" evidence="1">
    <location>
        <begin position="116"/>
        <end position="135"/>
    </location>
</feature>
<dbReference type="EMBL" id="JBEZVI010000013">
    <property type="protein sequence ID" value="MEU3711838.1"/>
    <property type="molecule type" value="Genomic_DNA"/>
</dbReference>